<dbReference type="Proteomes" id="UP000002318">
    <property type="component" value="Chromosome"/>
</dbReference>
<dbReference type="eggNOG" id="COG0308">
    <property type="taxonomic scope" value="Bacteria"/>
</dbReference>
<dbReference type="RefSeq" id="WP_013256443.1">
    <property type="nucleotide sequence ID" value="NC_014364.1"/>
</dbReference>
<dbReference type="eggNOG" id="COG3291">
    <property type="taxonomic scope" value="Bacteria"/>
</dbReference>
<proteinExistence type="predicted"/>
<dbReference type="HOGENOM" id="CLU_522640_0_0_12"/>
<protein>
    <submittedName>
        <fullName evidence="2">Cell wall/surface repeat protein</fullName>
    </submittedName>
</protein>
<accession>E1R915</accession>
<dbReference type="InterPro" id="IPR042229">
    <property type="entry name" value="Listeria/Bacterioides_rpt_sf"/>
</dbReference>
<dbReference type="Gene3D" id="2.60.40.4270">
    <property type="entry name" value="Listeria-Bacteroides repeat domain"/>
    <property type="match status" value="1"/>
</dbReference>
<dbReference type="OrthoDB" id="1495777at2"/>
<evidence type="ECO:0000256" key="1">
    <source>
        <dbReference type="ARBA" id="ARBA00004196"/>
    </source>
</evidence>
<reference evidence="2 3" key="1">
    <citation type="journal article" date="2010" name="Stand. Genomic Sci.">
        <title>Complete genome sequence of Spirochaeta smaragdinae type strain (SEBR 4228).</title>
        <authorList>
            <person name="Mavromatis K."/>
            <person name="Yasawong M."/>
            <person name="Chertkov O."/>
            <person name="Lapidus A."/>
            <person name="Lucas S."/>
            <person name="Nolan M."/>
            <person name="Del Rio T.G."/>
            <person name="Tice H."/>
            <person name="Cheng J.F."/>
            <person name="Pitluck S."/>
            <person name="Liolios K."/>
            <person name="Ivanova N."/>
            <person name="Tapia R."/>
            <person name="Han C."/>
            <person name="Bruce D."/>
            <person name="Goodwin L."/>
            <person name="Pati A."/>
            <person name="Chen A."/>
            <person name="Palaniappan K."/>
            <person name="Land M."/>
            <person name="Hauser L."/>
            <person name="Chang Y.J."/>
            <person name="Jeffries C.D."/>
            <person name="Detter J.C."/>
            <person name="Rohde M."/>
            <person name="Brambilla E."/>
            <person name="Spring S."/>
            <person name="Goker M."/>
            <person name="Sikorski J."/>
            <person name="Woyke T."/>
            <person name="Bristow J."/>
            <person name="Eisen J.A."/>
            <person name="Markowitz V."/>
            <person name="Hugenholtz P."/>
            <person name="Klenk H.P."/>
            <person name="Kyrpides N.C."/>
        </authorList>
    </citation>
    <scope>NUCLEOTIDE SEQUENCE [LARGE SCALE GENOMIC DNA]</scope>
    <source>
        <strain evidence="3">DSM 11293 / JCM 15392 / SEBR 4228</strain>
    </source>
</reference>
<dbReference type="KEGG" id="ssm:Spirs_3899"/>
<comment type="subcellular location">
    <subcellularLocation>
        <location evidence="1">Cell envelope</location>
    </subcellularLocation>
</comment>
<keyword evidence="3" id="KW-1185">Reference proteome</keyword>
<dbReference type="GO" id="GO:0030313">
    <property type="term" value="C:cell envelope"/>
    <property type="evidence" value="ECO:0007669"/>
    <property type="project" value="UniProtKB-SubCell"/>
</dbReference>
<name>E1R915_SEDSS</name>
<dbReference type="STRING" id="573413.Spirs_3899"/>
<evidence type="ECO:0000313" key="3">
    <source>
        <dbReference type="Proteomes" id="UP000002318"/>
    </source>
</evidence>
<gene>
    <name evidence="2" type="ordered locus">Spirs_3899</name>
</gene>
<dbReference type="AlphaFoldDB" id="E1R915"/>
<dbReference type="EMBL" id="CP002116">
    <property type="protein sequence ID" value="ADK82984.1"/>
    <property type="molecule type" value="Genomic_DNA"/>
</dbReference>
<sequence>MLGCPNPSSSSDGTYYTITFESNGGTVVADQKVREGNTIIRPTNPTKADVAFGGWYADSELDTVWDFSNGIPTGAMTLYAKWVEARTFHCIDLRNENWYEVESGLLATGTYCLIYAETSASVLETTAVAVASEYDKKIHHQIIDAFGEPEDVDDNGKTIILLLDILDGYDGSGGYVAGFFQASHMLAVESDEHSNEADMLFMDVDPLEAGSEDFYKTLAHEFQHLINFSQTYLVDGKEQDIWINEGLSSAAEYVYRGKVDQDQIDWYNADPYGTIAQGNNFFVWNGYWENEEPNTVLDDYATVNLFFQWLRIHATNGTGIYKEILASDDRDFQAVTSAAAGWIDSSYGDWTALLGSWHLANILCESSGDYGYKGKINVAMDGFTSANNAKAWLSPGEGILSLMPASGRNTPPSGSGSHIVYMGIDIDPTVIDKISPYSGIASFVFNGNSNISGADETGYVANISTKATSNILRSVEVKNPLPNSWRMDVQTQLDGNLTEFSRKLINGRSAFSSIDKKGLRK</sequence>
<dbReference type="InterPro" id="IPR013378">
    <property type="entry name" value="InlB-like_B-rpt"/>
</dbReference>
<dbReference type="Pfam" id="PF09479">
    <property type="entry name" value="Flg_new"/>
    <property type="match status" value="1"/>
</dbReference>
<evidence type="ECO:0000313" key="2">
    <source>
        <dbReference type="EMBL" id="ADK82984.1"/>
    </source>
</evidence>
<organism evidence="2 3">
    <name type="scientific">Sediminispirochaeta smaragdinae (strain DSM 11293 / JCM 15392 / SEBR 4228)</name>
    <name type="common">Spirochaeta smaragdinae</name>
    <dbReference type="NCBI Taxonomy" id="573413"/>
    <lineage>
        <taxon>Bacteria</taxon>
        <taxon>Pseudomonadati</taxon>
        <taxon>Spirochaetota</taxon>
        <taxon>Spirochaetia</taxon>
        <taxon>Spirochaetales</taxon>
        <taxon>Spirochaetaceae</taxon>
        <taxon>Sediminispirochaeta</taxon>
    </lineage>
</organism>